<dbReference type="PROSITE" id="PS51194">
    <property type="entry name" value="HELICASE_CTER"/>
    <property type="match status" value="1"/>
</dbReference>
<protein>
    <recommendedName>
        <fullName evidence="3">Helicase C-terminal domain-containing protein</fullName>
    </recommendedName>
</protein>
<evidence type="ECO:0000259" key="3">
    <source>
        <dbReference type="PROSITE" id="PS51194"/>
    </source>
</evidence>
<keyword evidence="2" id="KW-0547">Nucleotide-binding</keyword>
<dbReference type="InterPro" id="IPR048333">
    <property type="entry name" value="HA2_WH"/>
</dbReference>
<organism evidence="4 5">
    <name type="scientific">Tritrichomonas foetus</name>
    <dbReference type="NCBI Taxonomy" id="1144522"/>
    <lineage>
        <taxon>Eukaryota</taxon>
        <taxon>Metamonada</taxon>
        <taxon>Parabasalia</taxon>
        <taxon>Tritrichomonadida</taxon>
        <taxon>Tritrichomonadidae</taxon>
        <taxon>Tritrichomonas</taxon>
    </lineage>
</organism>
<evidence type="ECO:0000313" key="5">
    <source>
        <dbReference type="Proteomes" id="UP000179807"/>
    </source>
</evidence>
<keyword evidence="5" id="KW-1185">Reference proteome</keyword>
<evidence type="ECO:0000256" key="1">
    <source>
        <dbReference type="ARBA" id="ARBA00022801"/>
    </source>
</evidence>
<dbReference type="PANTHER" id="PTHR43519:SF1">
    <property type="entry name" value="ATP-DEPENDENT RNA HELICASE HRPB"/>
    <property type="match status" value="1"/>
</dbReference>
<dbReference type="SMART" id="SM00490">
    <property type="entry name" value="HELICc"/>
    <property type="match status" value="1"/>
</dbReference>
<dbReference type="Gene3D" id="3.40.50.300">
    <property type="entry name" value="P-loop containing nucleotide triphosphate hydrolases"/>
    <property type="match status" value="1"/>
</dbReference>
<dbReference type="EMBL" id="MLAK01000682">
    <property type="protein sequence ID" value="OHT07954.1"/>
    <property type="molecule type" value="Genomic_DNA"/>
</dbReference>
<sequence>MPIKFAGFLSREAKDIAKNPIPNHPNVVKIIVATNSIESSITIDGLGAVVDCGICNIPEFDQEKGLTMLNEGPISTLSQIQRRGRVGRIRNGICVSITIRNHPPRGLLLPQILTTDISSNVLELRKIGIKLEAIDNLPDPISQEKLDEIMNELIKISALDSESKNLTSVGRKMSQFTSISPFLASSILQVSEKY</sequence>
<proteinExistence type="predicted"/>
<dbReference type="GO" id="GO:0004386">
    <property type="term" value="F:helicase activity"/>
    <property type="evidence" value="ECO:0007669"/>
    <property type="project" value="UniProtKB-KW"/>
</dbReference>
<keyword evidence="1" id="KW-0378">Hydrolase</keyword>
<reference evidence="4" key="1">
    <citation type="submission" date="2016-10" db="EMBL/GenBank/DDBJ databases">
        <authorList>
            <person name="Benchimol M."/>
            <person name="Almeida L.G."/>
            <person name="Vasconcelos A.T."/>
            <person name="Perreira-Neves A."/>
            <person name="Rosa I.A."/>
            <person name="Tasca T."/>
            <person name="Bogo M.R."/>
            <person name="de Souza W."/>
        </authorList>
    </citation>
    <scope>NUCLEOTIDE SEQUENCE [LARGE SCALE GENOMIC DNA]</scope>
    <source>
        <strain evidence="4">K</strain>
    </source>
</reference>
<keyword evidence="2" id="KW-0347">Helicase</keyword>
<gene>
    <name evidence="4" type="ORF">TRFO_05088</name>
</gene>
<dbReference type="OrthoDB" id="3067051at2759"/>
<accession>A0A1J4KAG0</accession>
<comment type="caution">
    <text evidence="4">The sequence shown here is derived from an EMBL/GenBank/DDBJ whole genome shotgun (WGS) entry which is preliminary data.</text>
</comment>
<dbReference type="Proteomes" id="UP000179807">
    <property type="component" value="Unassembled WGS sequence"/>
</dbReference>
<dbReference type="Pfam" id="PF04408">
    <property type="entry name" value="WHD_HA2"/>
    <property type="match status" value="1"/>
</dbReference>
<dbReference type="GO" id="GO:0016787">
    <property type="term" value="F:hydrolase activity"/>
    <property type="evidence" value="ECO:0007669"/>
    <property type="project" value="UniProtKB-KW"/>
</dbReference>
<dbReference type="Pfam" id="PF00271">
    <property type="entry name" value="Helicase_C"/>
    <property type="match status" value="1"/>
</dbReference>
<dbReference type="RefSeq" id="XP_068361090.1">
    <property type="nucleotide sequence ID" value="XM_068492283.1"/>
</dbReference>
<feature type="domain" description="Helicase C-terminal" evidence="3">
    <location>
        <begin position="1"/>
        <end position="128"/>
    </location>
</feature>
<evidence type="ECO:0000256" key="2">
    <source>
        <dbReference type="ARBA" id="ARBA00022806"/>
    </source>
</evidence>
<dbReference type="GeneID" id="94826987"/>
<evidence type="ECO:0000313" key="4">
    <source>
        <dbReference type="EMBL" id="OHT07954.1"/>
    </source>
</evidence>
<dbReference type="SUPFAM" id="SSF52540">
    <property type="entry name" value="P-loop containing nucleoside triphosphate hydrolases"/>
    <property type="match status" value="1"/>
</dbReference>
<name>A0A1J4KAG0_9EUKA</name>
<dbReference type="PANTHER" id="PTHR43519">
    <property type="entry name" value="ATP-DEPENDENT RNA HELICASE HRPB"/>
    <property type="match status" value="1"/>
</dbReference>
<dbReference type="InterPro" id="IPR001650">
    <property type="entry name" value="Helicase_C-like"/>
</dbReference>
<dbReference type="VEuPathDB" id="TrichDB:TRFO_05088"/>
<dbReference type="InterPro" id="IPR027417">
    <property type="entry name" value="P-loop_NTPase"/>
</dbReference>
<dbReference type="AlphaFoldDB" id="A0A1J4KAG0"/>
<dbReference type="Gene3D" id="1.20.120.1080">
    <property type="match status" value="1"/>
</dbReference>
<keyword evidence="2" id="KW-0067">ATP-binding</keyword>